<organism evidence="1">
    <name type="scientific">Guillardia theta (strain CCMP2712)</name>
    <name type="common">Cryptophyte</name>
    <dbReference type="NCBI Taxonomy" id="905079"/>
    <lineage>
        <taxon>Eukaryota</taxon>
        <taxon>Cryptophyceae</taxon>
        <taxon>Pyrenomonadales</taxon>
        <taxon>Geminigeraceae</taxon>
        <taxon>Guillardia</taxon>
    </lineage>
</organism>
<sequence length="107" mass="12258">MTPVKRQQSQHEAYGAQELPPLLVEPMQYESAILIQLLEASIVNQTVQEEDFKLTRMHVHIEDNHGQVLLFEVQNGEDHQIWLSELSAAIQSANSQLTSPYEFPTWS</sequence>
<reference evidence="3" key="2">
    <citation type="submission" date="2012-11" db="EMBL/GenBank/DDBJ databases">
        <authorList>
            <person name="Kuo A."/>
            <person name="Curtis B.A."/>
            <person name="Tanifuji G."/>
            <person name="Burki F."/>
            <person name="Gruber A."/>
            <person name="Irimia M."/>
            <person name="Maruyama S."/>
            <person name="Arias M.C."/>
            <person name="Ball S.G."/>
            <person name="Gile G.H."/>
            <person name="Hirakawa Y."/>
            <person name="Hopkins J.F."/>
            <person name="Rensing S.A."/>
            <person name="Schmutz J."/>
            <person name="Symeonidi A."/>
            <person name="Elias M."/>
            <person name="Eveleigh R.J."/>
            <person name="Herman E.K."/>
            <person name="Klute M.J."/>
            <person name="Nakayama T."/>
            <person name="Obornik M."/>
            <person name="Reyes-Prieto A."/>
            <person name="Armbrust E.V."/>
            <person name="Aves S.J."/>
            <person name="Beiko R.G."/>
            <person name="Coutinho P."/>
            <person name="Dacks J.B."/>
            <person name="Durnford D.G."/>
            <person name="Fast N.M."/>
            <person name="Green B.R."/>
            <person name="Grisdale C."/>
            <person name="Hempe F."/>
            <person name="Henrissat B."/>
            <person name="Hoppner M.P."/>
            <person name="Ishida K.-I."/>
            <person name="Kim E."/>
            <person name="Koreny L."/>
            <person name="Kroth P.G."/>
            <person name="Liu Y."/>
            <person name="Malik S.-B."/>
            <person name="Maier U.G."/>
            <person name="McRose D."/>
            <person name="Mock T."/>
            <person name="Neilson J.A."/>
            <person name="Onodera N.T."/>
            <person name="Poole A.M."/>
            <person name="Pritham E.J."/>
            <person name="Richards T.A."/>
            <person name="Rocap G."/>
            <person name="Roy S.W."/>
            <person name="Sarai C."/>
            <person name="Schaack S."/>
            <person name="Shirato S."/>
            <person name="Slamovits C.H."/>
            <person name="Spencer D.F."/>
            <person name="Suzuki S."/>
            <person name="Worden A.Z."/>
            <person name="Zauner S."/>
            <person name="Barry K."/>
            <person name="Bell C."/>
            <person name="Bharti A.K."/>
            <person name="Crow J.A."/>
            <person name="Grimwood J."/>
            <person name="Kramer R."/>
            <person name="Lindquist E."/>
            <person name="Lucas S."/>
            <person name="Salamov A."/>
            <person name="McFadden G.I."/>
            <person name="Lane C.E."/>
            <person name="Keeling P.J."/>
            <person name="Gray M.W."/>
            <person name="Grigoriev I.V."/>
            <person name="Archibald J.M."/>
        </authorList>
    </citation>
    <scope>NUCLEOTIDE SEQUENCE</scope>
    <source>
        <strain evidence="3">CCMP2712</strain>
    </source>
</reference>
<dbReference type="RefSeq" id="XP_005819922.1">
    <property type="nucleotide sequence ID" value="XM_005819865.1"/>
</dbReference>
<dbReference type="EnsemblProtists" id="EKX32942">
    <property type="protein sequence ID" value="EKX32942"/>
    <property type="gene ID" value="GUITHDRAFT_156193"/>
</dbReference>
<name>L1IA23_GUITC</name>
<keyword evidence="3" id="KW-1185">Reference proteome</keyword>
<evidence type="ECO:0008006" key="4">
    <source>
        <dbReference type="Google" id="ProtNLM"/>
    </source>
</evidence>
<dbReference type="KEGG" id="gtt:GUITHDRAFT_156193"/>
<evidence type="ECO:0000313" key="3">
    <source>
        <dbReference type="Proteomes" id="UP000011087"/>
    </source>
</evidence>
<dbReference type="PaxDb" id="55529-EKX32942"/>
<dbReference type="HOGENOM" id="CLU_2215008_0_0_1"/>
<dbReference type="GeneID" id="17289686"/>
<dbReference type="Proteomes" id="UP000011087">
    <property type="component" value="Unassembled WGS sequence"/>
</dbReference>
<evidence type="ECO:0000313" key="2">
    <source>
        <dbReference type="EnsemblProtists" id="EKX32942"/>
    </source>
</evidence>
<dbReference type="EMBL" id="JH993163">
    <property type="protein sequence ID" value="EKX32942.1"/>
    <property type="molecule type" value="Genomic_DNA"/>
</dbReference>
<reference evidence="2" key="3">
    <citation type="submission" date="2016-03" db="UniProtKB">
        <authorList>
            <consortium name="EnsemblProtists"/>
        </authorList>
    </citation>
    <scope>IDENTIFICATION</scope>
</reference>
<reference evidence="1 3" key="1">
    <citation type="journal article" date="2012" name="Nature">
        <title>Algal genomes reveal evolutionary mosaicism and the fate of nucleomorphs.</title>
        <authorList>
            <consortium name="DOE Joint Genome Institute"/>
            <person name="Curtis B.A."/>
            <person name="Tanifuji G."/>
            <person name="Burki F."/>
            <person name="Gruber A."/>
            <person name="Irimia M."/>
            <person name="Maruyama S."/>
            <person name="Arias M.C."/>
            <person name="Ball S.G."/>
            <person name="Gile G.H."/>
            <person name="Hirakawa Y."/>
            <person name="Hopkins J.F."/>
            <person name="Kuo A."/>
            <person name="Rensing S.A."/>
            <person name="Schmutz J."/>
            <person name="Symeonidi A."/>
            <person name="Elias M."/>
            <person name="Eveleigh R.J."/>
            <person name="Herman E.K."/>
            <person name="Klute M.J."/>
            <person name="Nakayama T."/>
            <person name="Obornik M."/>
            <person name="Reyes-Prieto A."/>
            <person name="Armbrust E.V."/>
            <person name="Aves S.J."/>
            <person name="Beiko R.G."/>
            <person name="Coutinho P."/>
            <person name="Dacks J.B."/>
            <person name="Durnford D.G."/>
            <person name="Fast N.M."/>
            <person name="Green B.R."/>
            <person name="Grisdale C.J."/>
            <person name="Hempel F."/>
            <person name="Henrissat B."/>
            <person name="Hoppner M.P."/>
            <person name="Ishida K."/>
            <person name="Kim E."/>
            <person name="Koreny L."/>
            <person name="Kroth P.G."/>
            <person name="Liu Y."/>
            <person name="Malik S.B."/>
            <person name="Maier U.G."/>
            <person name="McRose D."/>
            <person name="Mock T."/>
            <person name="Neilson J.A."/>
            <person name="Onodera N.T."/>
            <person name="Poole A.M."/>
            <person name="Pritham E.J."/>
            <person name="Richards T.A."/>
            <person name="Rocap G."/>
            <person name="Roy S.W."/>
            <person name="Sarai C."/>
            <person name="Schaack S."/>
            <person name="Shirato S."/>
            <person name="Slamovits C.H."/>
            <person name="Spencer D.F."/>
            <person name="Suzuki S."/>
            <person name="Worden A.Z."/>
            <person name="Zauner S."/>
            <person name="Barry K."/>
            <person name="Bell C."/>
            <person name="Bharti A.K."/>
            <person name="Crow J.A."/>
            <person name="Grimwood J."/>
            <person name="Kramer R."/>
            <person name="Lindquist E."/>
            <person name="Lucas S."/>
            <person name="Salamov A."/>
            <person name="McFadden G.I."/>
            <person name="Lane C.E."/>
            <person name="Keeling P.J."/>
            <person name="Gray M.W."/>
            <person name="Grigoriev I.V."/>
            <person name="Archibald J.M."/>
        </authorList>
    </citation>
    <scope>NUCLEOTIDE SEQUENCE</scope>
    <source>
        <strain evidence="1 3">CCMP2712</strain>
    </source>
</reference>
<gene>
    <name evidence="1" type="ORF">GUITHDRAFT_156193</name>
</gene>
<dbReference type="AlphaFoldDB" id="L1IA23"/>
<proteinExistence type="predicted"/>
<accession>L1IA23</accession>
<evidence type="ECO:0000313" key="1">
    <source>
        <dbReference type="EMBL" id="EKX32942.1"/>
    </source>
</evidence>
<protein>
    <recommendedName>
        <fullName evidence="4">PH domain-containing protein</fullName>
    </recommendedName>
</protein>